<dbReference type="AlphaFoldDB" id="A0A0S4JBL3"/>
<name>A0A0S4JBL3_BODSA</name>
<evidence type="ECO:0000313" key="1">
    <source>
        <dbReference type="EMBL" id="CUG85053.1"/>
    </source>
</evidence>
<dbReference type="VEuPathDB" id="TriTrypDB:BSAL_89240"/>
<accession>A0A0S4JBL3</accession>
<dbReference type="EMBL" id="CYKH01001140">
    <property type="protein sequence ID" value="CUG85053.1"/>
    <property type="molecule type" value="Genomic_DNA"/>
</dbReference>
<proteinExistence type="predicted"/>
<protein>
    <submittedName>
        <fullName evidence="1">Uncharacterized protein</fullName>
    </submittedName>
</protein>
<dbReference type="Proteomes" id="UP000051952">
    <property type="component" value="Unassembled WGS sequence"/>
</dbReference>
<evidence type="ECO:0000313" key="2">
    <source>
        <dbReference type="Proteomes" id="UP000051952"/>
    </source>
</evidence>
<sequence>MNGGSLQSKYKEVRTVFVALNAVPPPPIPTAASKTLVRRSDAGHRRFLDHRVRGLLHKGTTRGIAPCSFSQHTLFSSNNQKTIVHQKI</sequence>
<gene>
    <name evidence="1" type="ORF">BSAL_89240</name>
</gene>
<reference evidence="2" key="1">
    <citation type="submission" date="2015-09" db="EMBL/GenBank/DDBJ databases">
        <authorList>
            <consortium name="Pathogen Informatics"/>
        </authorList>
    </citation>
    <scope>NUCLEOTIDE SEQUENCE [LARGE SCALE GENOMIC DNA]</scope>
    <source>
        <strain evidence="2">Lake Konstanz</strain>
    </source>
</reference>
<keyword evidence="2" id="KW-1185">Reference proteome</keyword>
<organism evidence="1 2">
    <name type="scientific">Bodo saltans</name>
    <name type="common">Flagellated protozoan</name>
    <dbReference type="NCBI Taxonomy" id="75058"/>
    <lineage>
        <taxon>Eukaryota</taxon>
        <taxon>Discoba</taxon>
        <taxon>Euglenozoa</taxon>
        <taxon>Kinetoplastea</taxon>
        <taxon>Metakinetoplastina</taxon>
        <taxon>Eubodonida</taxon>
        <taxon>Bodonidae</taxon>
        <taxon>Bodo</taxon>
    </lineage>
</organism>